<sequence length="369" mass="41938">MTNPEVRPQGSTLISAATSESSGESTNVSNTPIPHVVRPSSPASSDADSDREVIEPDEDLLNDLPHDVEDIDLVQLRIQSIPALNLSRFTKLQNLCLRENLIQRIEGLDEVGPHLHELDLYDNRISTIENLGPEQSEGVWLNLENLDLSFNKIRRIRHVSHLKNLRNLYFVQNKITKIENLDGLKELVNLELGGNRLRDLENLDCLTGLTQLWVGKNKITRLQNLALLKNLKILSIQANRIVKLENLEELEALEELYISHNGIEKIEGLEKNKNLRILDITSNRITHLENLQHLTNLEELWASSNMLESFDEIEEQLKGISTLETVYLEGNPLHLNDPKTYRNKVRLHLGPGLRQIDATFVTESQAGIR</sequence>
<organism evidence="1 2">
    <name type="scientific">Lipomyces orientalis</name>
    <dbReference type="NCBI Taxonomy" id="1233043"/>
    <lineage>
        <taxon>Eukaryota</taxon>
        <taxon>Fungi</taxon>
        <taxon>Dikarya</taxon>
        <taxon>Ascomycota</taxon>
        <taxon>Saccharomycotina</taxon>
        <taxon>Lipomycetes</taxon>
        <taxon>Lipomycetales</taxon>
        <taxon>Lipomycetaceae</taxon>
        <taxon>Lipomyces</taxon>
    </lineage>
</organism>
<accession>A0ACC3TF87</accession>
<reference evidence="2" key="1">
    <citation type="journal article" date="2024" name="Front. Bioeng. Biotechnol.">
        <title>Genome-scale model development and genomic sequencing of the oleaginous clade Lipomyces.</title>
        <authorList>
            <person name="Czajka J.J."/>
            <person name="Han Y."/>
            <person name="Kim J."/>
            <person name="Mondo S.J."/>
            <person name="Hofstad B.A."/>
            <person name="Robles A."/>
            <person name="Haridas S."/>
            <person name="Riley R."/>
            <person name="LaButti K."/>
            <person name="Pangilinan J."/>
            <person name="Andreopoulos W."/>
            <person name="Lipzen A."/>
            <person name="Yan J."/>
            <person name="Wang M."/>
            <person name="Ng V."/>
            <person name="Grigoriev I.V."/>
            <person name="Spatafora J.W."/>
            <person name="Magnuson J.K."/>
            <person name="Baker S.E."/>
            <person name="Pomraning K.R."/>
        </authorList>
    </citation>
    <scope>NUCLEOTIDE SEQUENCE [LARGE SCALE GENOMIC DNA]</scope>
    <source>
        <strain evidence="2">CBS 10300</strain>
    </source>
</reference>
<proteinExistence type="predicted"/>
<name>A0ACC3TF87_9ASCO</name>
<evidence type="ECO:0000313" key="1">
    <source>
        <dbReference type="EMBL" id="KAK9319537.1"/>
    </source>
</evidence>
<dbReference type="EMBL" id="MU970179">
    <property type="protein sequence ID" value="KAK9319537.1"/>
    <property type="molecule type" value="Genomic_DNA"/>
</dbReference>
<dbReference type="Proteomes" id="UP001489719">
    <property type="component" value="Unassembled WGS sequence"/>
</dbReference>
<gene>
    <name evidence="1" type="ORF">V1517DRAFT_332185</name>
</gene>
<protein>
    <submittedName>
        <fullName evidence="1">Uncharacterized protein</fullName>
    </submittedName>
</protein>
<evidence type="ECO:0000313" key="2">
    <source>
        <dbReference type="Proteomes" id="UP001489719"/>
    </source>
</evidence>
<comment type="caution">
    <text evidence="1">The sequence shown here is derived from an EMBL/GenBank/DDBJ whole genome shotgun (WGS) entry which is preliminary data.</text>
</comment>
<keyword evidence="2" id="KW-1185">Reference proteome</keyword>